<evidence type="ECO:0000313" key="2">
    <source>
        <dbReference type="EMBL" id="MEL1244933.1"/>
    </source>
</evidence>
<dbReference type="Proteomes" id="UP001464555">
    <property type="component" value="Unassembled WGS sequence"/>
</dbReference>
<feature type="compositionally biased region" description="Pro residues" evidence="1">
    <location>
        <begin position="158"/>
        <end position="168"/>
    </location>
</feature>
<evidence type="ECO:0000313" key="3">
    <source>
        <dbReference type="Proteomes" id="UP001464555"/>
    </source>
</evidence>
<organism evidence="2 3">
    <name type="scientific">Flavobacterium arundinis</name>
    <dbReference type="NCBI Taxonomy" id="3139143"/>
    <lineage>
        <taxon>Bacteria</taxon>
        <taxon>Pseudomonadati</taxon>
        <taxon>Bacteroidota</taxon>
        <taxon>Flavobacteriia</taxon>
        <taxon>Flavobacteriales</taxon>
        <taxon>Flavobacteriaceae</taxon>
        <taxon>Flavobacterium</taxon>
    </lineage>
</organism>
<dbReference type="RefSeq" id="WP_341697248.1">
    <property type="nucleotide sequence ID" value="NZ_JBBYHR010000006.1"/>
</dbReference>
<comment type="caution">
    <text evidence="2">The sequence shown here is derived from an EMBL/GenBank/DDBJ whole genome shotgun (WGS) entry which is preliminary data.</text>
</comment>
<gene>
    <name evidence="2" type="ORF">AAEO56_11715</name>
</gene>
<feature type="region of interest" description="Disordered" evidence="1">
    <location>
        <begin position="148"/>
        <end position="183"/>
    </location>
</feature>
<evidence type="ECO:0008006" key="4">
    <source>
        <dbReference type="Google" id="ProtNLM"/>
    </source>
</evidence>
<name>A0ABU9HXR3_9FLAO</name>
<sequence length="1895" mass="211866">MIKTIRTSKASKIIASYLALMIFLEITAPMCAYALTGGPSQPEFESFTPIGTSDMVDLSSGDFSYNIPIMDVGGYPINLAYNSNITMDQEASWVGLGWDLNVGQISRQLRGLPDDFSGDEMFYENNMKKNVTVGANFNVFSTLFGAENTPVQGVGESPTPPPPPPPPVEGETPAAPESGSPFNGSIGFGTTFNNYDGFGFTVTAGLSYQISNNLSVGMNMDSKEGVSVSPSVSFYEKAMSGQKRDIELTSSIGTTLSSRRGIETVTLSETRKVTKSSKGKSLSGISGSVSFADATFTPSKRVGMISNNMTFNLNIEGEFWGTEPGGLKFTGYRTTQGIRDTEKQKIEKAYGYENTYNATDDNILDFNREKDRTFSSGSTSIPVTNSTYDLYSIQGQGISGMFRPYKGQVGYVYDNHTEDNSNGQSGGVELGVGGGAHWGANIGITTAKSSTMIWRGTNYAIPKLEEKKSGNRPDYEKVFFKNIGGFHVDNEYSLLKEKMGNYDPVRFEIGGSPFSRTVEQHFRKKGSASSLININTPLKREKRLSRNQAIEKLSRAQAADYGIATDFSPYCVEGKHDHHTAEIRIVKDGGERYVYGRAAYNVVKKEATFDISGRPGDCQTGLVSYNPGSDNSINNNARGDQYFNRITTPAYAHSYLLTAVLSSDYSDLTNNGLTDDDLGSYTKFSYDAKTNDNLYKWRIPFAKKKANYDEGLKTSKGDDKANYLYGEKEILYIKKIETKTHIAIFDISLREDGYGVDNEDGGGTRTGTTSRMYKLDKIRLYSKPEYLAKGDDAIPIKVAHFKYNYYLCQGVDNNLGTKDRSELNNPKFTGNQGGKLTLQKVYFTYRDSNMGKYTPYSFNYGNNLNSPYENPAYDMKAYDIWGNFKPNAETTGCGIYQDLSNAEFPYVDQNKETADQYATAWLMRSIDLPSGGRIEIEFESDDYRYVQDKEVMQMYQVTGVGKSTDALPTTLNGVRNTTLFNSMSDEKDVLYVQLPAGTDIDNTEVGRSKFKDRYIRNLADEAIYFRFLLNMSKPNTGAGQLYDYVTGYFERGQNLQGDIDYRITNVIEGHRYAAIPVKLVNKGDGLNADGNVNPISKAGWNFGRQYLHKYVYDGNTDESTDNVEEIIMEILNSVPDLLDMFKSPNRQLIDKKIASEFISGKSWIRLMAPDRIKYGGGNRVKQIIMHDRWDVMANHTDDDNYKQFYGQQYTYETKEGGKVVSSGVAAYEPIGDKENPFVQPFYDKKEGGKLLAPESRNYIELPFGECFFPAPKITYSKVTVKNLPRQIQEGSQTFEVKKHATGSVVTEFYTSRDYPTIVDYTDLKASYDRSHPLAQIINLNVKDHITLSQGFTLHTNDMDGKMKATRVYAEGQTAAISGADYIYSEQTGQHTSGFNRNQGKLNNAVTTIDAEGNIVNDNLVGVDYDIINDFRQNTSVTESGSINVNTAFLPIIIGALIIPTPIPTYSRHDNTIKMAVTTKVIHTSGILREQKVYDAGSSVYTRNLAWDAETGEVLLTETVNEYNDKYYSFNFPAYWAYKAMGQTAKNVGLSWKLRPVFGTQDKFRLSGVHKASDYLMEGDEIWVKLPTEEFKAYVAAIDNTKFTLITSEGTSIKTMGISEADFTIVRSGFRNMQAASMASVTSMLNPLYNGTTALTKLPANLFSTETWGNYRIVNASAIAYSDEWPAQCECRLPRMQFDANGKLKFDYDDQLLAYNPYKYNVKGNWRPKISYAYLTGRNSEENASTRQSGFFKDFIPYYIYNEDLKKWTPNSDLNLQKWTYASEVSQYNPYGFELENRDALERFSSALYGYNYRFPVAVAANTRYRELAYDGFEDYDFNVCDTTSHFSYQGDIKPNKVTISSVQAHSGRKSLKVAPNNKATIKKRIVPCPATPGAP</sequence>
<keyword evidence="3" id="KW-1185">Reference proteome</keyword>
<reference evidence="2 3" key="1">
    <citation type="submission" date="2024-04" db="EMBL/GenBank/DDBJ databases">
        <title>Flavobacterium sp. DGU11 16S ribosomal RNA gene Genome sequencing and assembly.</title>
        <authorList>
            <person name="Park S."/>
        </authorList>
    </citation>
    <scope>NUCLEOTIDE SEQUENCE [LARGE SCALE GENOMIC DNA]</scope>
    <source>
        <strain evidence="2 3">DGU11</strain>
    </source>
</reference>
<dbReference type="EMBL" id="JBBYHR010000006">
    <property type="protein sequence ID" value="MEL1244933.1"/>
    <property type="molecule type" value="Genomic_DNA"/>
</dbReference>
<evidence type="ECO:0000256" key="1">
    <source>
        <dbReference type="SAM" id="MobiDB-lite"/>
    </source>
</evidence>
<protein>
    <recommendedName>
        <fullName evidence="4">PA14 domain-containing protein</fullName>
    </recommendedName>
</protein>
<accession>A0ABU9HXR3</accession>
<proteinExistence type="predicted"/>